<evidence type="ECO:0000256" key="2">
    <source>
        <dbReference type="ARBA" id="ARBA00022448"/>
    </source>
</evidence>
<evidence type="ECO:0000256" key="4">
    <source>
        <dbReference type="ARBA" id="ARBA00022581"/>
    </source>
</evidence>
<dbReference type="CDD" id="cd23509">
    <property type="entry name" value="Gnk2-like"/>
    <property type="match status" value="2"/>
</dbReference>
<keyword evidence="5 14" id="KW-0812">Transmembrane</keyword>
<feature type="signal peptide" evidence="15">
    <location>
        <begin position="1"/>
        <end position="23"/>
    </location>
</feature>
<dbReference type="InterPro" id="IPR051378">
    <property type="entry name" value="Cell2Cell_Antifungal"/>
</dbReference>
<feature type="transmembrane region" description="Helical" evidence="14">
    <location>
        <begin position="252"/>
        <end position="272"/>
    </location>
</feature>
<keyword evidence="17" id="KW-1185">Reference proteome</keyword>
<name>A0A6J1GXJ3_CUCMO</name>
<evidence type="ECO:0000256" key="10">
    <source>
        <dbReference type="ARBA" id="ARBA00023136"/>
    </source>
</evidence>
<evidence type="ECO:0000256" key="6">
    <source>
        <dbReference type="ARBA" id="ARBA00022729"/>
    </source>
</evidence>
<accession>A0A6J1GXJ3</accession>
<dbReference type="GO" id="GO:0009506">
    <property type="term" value="C:plasmodesma"/>
    <property type="evidence" value="ECO:0007669"/>
    <property type="project" value="UniProtKB-SubCell"/>
</dbReference>
<dbReference type="PANTHER" id="PTHR32080">
    <property type="entry name" value="ANTIFUNGAL PROTEIN GINKBILOBIN-2-LIKE"/>
    <property type="match status" value="1"/>
</dbReference>
<evidence type="ECO:0000256" key="12">
    <source>
        <dbReference type="ARBA" id="ARBA00024184"/>
    </source>
</evidence>
<protein>
    <submittedName>
        <fullName evidence="18">Cysteine-rich repeat secretory protein 60-like</fullName>
    </submittedName>
</protein>
<dbReference type="PANTHER" id="PTHR32080:SF3">
    <property type="entry name" value="PLASMODESMATA-LOCATED PROTEIN 7"/>
    <property type="match status" value="1"/>
</dbReference>
<evidence type="ECO:0000259" key="16">
    <source>
        <dbReference type="PROSITE" id="PS51473"/>
    </source>
</evidence>
<proteinExistence type="inferred from homology"/>
<keyword evidence="10 14" id="KW-0472">Membrane</keyword>
<evidence type="ECO:0000256" key="1">
    <source>
        <dbReference type="ARBA" id="ARBA00004251"/>
    </source>
</evidence>
<comment type="similarity">
    <text evidence="13">Belongs to the cysteine-rich repeat secretory protein family. Plasmodesmata-located proteins (PDLD) subfamily.</text>
</comment>
<evidence type="ECO:0000256" key="15">
    <source>
        <dbReference type="SAM" id="SignalP"/>
    </source>
</evidence>
<dbReference type="AlphaFoldDB" id="A0A6J1GXJ3"/>
<evidence type="ECO:0000313" key="17">
    <source>
        <dbReference type="Proteomes" id="UP000504609"/>
    </source>
</evidence>
<evidence type="ECO:0000256" key="13">
    <source>
        <dbReference type="ARBA" id="ARBA00038393"/>
    </source>
</evidence>
<keyword evidence="7" id="KW-0677">Repeat</keyword>
<dbReference type="InterPro" id="IPR002902">
    <property type="entry name" value="GNK2"/>
</dbReference>
<organism evidence="17 18">
    <name type="scientific">Cucurbita moschata</name>
    <name type="common">Winter crookneck squash</name>
    <name type="synonym">Cucurbita pepo var. moschata</name>
    <dbReference type="NCBI Taxonomy" id="3662"/>
    <lineage>
        <taxon>Eukaryota</taxon>
        <taxon>Viridiplantae</taxon>
        <taxon>Streptophyta</taxon>
        <taxon>Embryophyta</taxon>
        <taxon>Tracheophyta</taxon>
        <taxon>Spermatophyta</taxon>
        <taxon>Magnoliopsida</taxon>
        <taxon>eudicotyledons</taxon>
        <taxon>Gunneridae</taxon>
        <taxon>Pentapetalae</taxon>
        <taxon>rosids</taxon>
        <taxon>fabids</taxon>
        <taxon>Cucurbitales</taxon>
        <taxon>Cucurbitaceae</taxon>
        <taxon>Cucurbiteae</taxon>
        <taxon>Cucurbita</taxon>
    </lineage>
</organism>
<gene>
    <name evidence="18" type="primary">LOC111458308</name>
</gene>
<keyword evidence="9 14" id="KW-1133">Transmembrane helix</keyword>
<dbReference type="FunFam" id="3.30.430.20:FF:000001">
    <property type="entry name" value="cysteine-rich repeat secretory protein 3"/>
    <property type="match status" value="1"/>
</dbReference>
<dbReference type="GO" id="GO:0005886">
    <property type="term" value="C:plasma membrane"/>
    <property type="evidence" value="ECO:0007669"/>
    <property type="project" value="UniProtKB-SubCell"/>
</dbReference>
<evidence type="ECO:0000256" key="11">
    <source>
        <dbReference type="ARBA" id="ARBA00023157"/>
    </source>
</evidence>
<dbReference type="Gene3D" id="3.30.430.20">
    <property type="entry name" value="Gnk2 domain, C-X8-C-X2-C motif"/>
    <property type="match status" value="2"/>
</dbReference>
<reference evidence="18" key="1">
    <citation type="submission" date="2025-08" db="UniProtKB">
        <authorList>
            <consortium name="RefSeq"/>
        </authorList>
    </citation>
    <scope>IDENTIFICATION</scope>
    <source>
        <tissue evidence="18">Young leaves</tissue>
    </source>
</reference>
<dbReference type="KEGG" id="cmos:111458308"/>
<keyword evidence="4" id="KW-0945">Host-virus interaction</keyword>
<dbReference type="PROSITE" id="PS51473">
    <property type="entry name" value="GNK2"/>
    <property type="match status" value="2"/>
</dbReference>
<feature type="domain" description="Gnk2-homologous" evidence="16">
    <location>
        <begin position="25"/>
        <end position="129"/>
    </location>
</feature>
<feature type="domain" description="Gnk2-homologous" evidence="16">
    <location>
        <begin position="130"/>
        <end position="230"/>
    </location>
</feature>
<sequence>MSMSRPLLLLLSLSLFPLPSLSATDTVIYGGCTQLQYSPTSSYHTNLNSLLTSLLNSATYTSYNNYTIQASSPQDTLYGLYQCRGDLSMPDCANCIAHALTQLGTLCSNKCGAALQLDGCYVKYDNSTFLGVEDKTLVLKNCGPSIGYEGEALAQRDAVLAALVGSSGAYRVGGAGNVRGVAQCVGDLSGSECQECVGEAIGLVKSVCAMGGYGDMFLGKCYVRYNTHGPPPPVLADNHNDKSNDDDGEKTFAIIVGLLAGIALLIIFLVFIRKVFERSGKEIHS</sequence>
<dbReference type="RefSeq" id="XP_022956643.1">
    <property type="nucleotide sequence ID" value="XM_023100875.1"/>
</dbReference>
<evidence type="ECO:0000256" key="8">
    <source>
        <dbReference type="ARBA" id="ARBA00022949"/>
    </source>
</evidence>
<evidence type="ECO:0000256" key="9">
    <source>
        <dbReference type="ARBA" id="ARBA00022989"/>
    </source>
</evidence>
<comment type="subcellular location">
    <subcellularLocation>
        <location evidence="12">Cell junction</location>
        <location evidence="12">Plasmodesma</location>
    </subcellularLocation>
    <subcellularLocation>
        <location evidence="1">Cell membrane</location>
        <topology evidence="1">Single-pass type I membrane protein</topology>
    </subcellularLocation>
</comment>
<evidence type="ECO:0000313" key="18">
    <source>
        <dbReference type="RefSeq" id="XP_022956643.1"/>
    </source>
</evidence>
<keyword evidence="8" id="KW-0965">Cell junction</keyword>
<dbReference type="InterPro" id="IPR038408">
    <property type="entry name" value="GNK2_sf"/>
</dbReference>
<keyword evidence="3" id="KW-1003">Cell membrane</keyword>
<evidence type="ECO:0000256" key="5">
    <source>
        <dbReference type="ARBA" id="ARBA00022692"/>
    </source>
</evidence>
<evidence type="ECO:0000256" key="7">
    <source>
        <dbReference type="ARBA" id="ARBA00022737"/>
    </source>
</evidence>
<keyword evidence="6 15" id="KW-0732">Signal</keyword>
<dbReference type="GeneID" id="111458308"/>
<evidence type="ECO:0000256" key="3">
    <source>
        <dbReference type="ARBA" id="ARBA00022475"/>
    </source>
</evidence>
<dbReference type="Proteomes" id="UP000504609">
    <property type="component" value="Unplaced"/>
</dbReference>
<feature type="chain" id="PRO_5026767701" evidence="15">
    <location>
        <begin position="24"/>
        <end position="285"/>
    </location>
</feature>
<keyword evidence="11" id="KW-1015">Disulfide bond</keyword>
<dbReference type="Pfam" id="PF01657">
    <property type="entry name" value="Stress-antifung"/>
    <property type="match status" value="2"/>
</dbReference>
<keyword evidence="2" id="KW-0813">Transport</keyword>
<evidence type="ECO:0000256" key="14">
    <source>
        <dbReference type="SAM" id="Phobius"/>
    </source>
</evidence>